<keyword evidence="4" id="KW-0902">Two-component regulatory system</keyword>
<dbReference type="PROSITE" id="PS50110">
    <property type="entry name" value="RESPONSE_REGULATORY"/>
    <property type="match status" value="1"/>
</dbReference>
<dbReference type="Proteomes" id="UP001597216">
    <property type="component" value="Unassembled WGS sequence"/>
</dbReference>
<dbReference type="SUPFAM" id="SSF47384">
    <property type="entry name" value="Homodimeric domain of signal transducing histidine kinase"/>
    <property type="match status" value="1"/>
</dbReference>
<dbReference type="Gene3D" id="3.30.565.10">
    <property type="entry name" value="Histidine kinase-like ATPase, C-terminal domain"/>
    <property type="match status" value="1"/>
</dbReference>
<dbReference type="PROSITE" id="PS50109">
    <property type="entry name" value="HIS_KIN"/>
    <property type="match status" value="1"/>
</dbReference>
<dbReference type="SMART" id="SM00388">
    <property type="entry name" value="HisKA"/>
    <property type="match status" value="1"/>
</dbReference>
<feature type="domain" description="PAC" evidence="9">
    <location>
        <begin position="235"/>
        <end position="288"/>
    </location>
</feature>
<feature type="domain" description="Histidine kinase" evidence="6">
    <location>
        <begin position="433"/>
        <end position="649"/>
    </location>
</feature>
<dbReference type="InterPro" id="IPR000700">
    <property type="entry name" value="PAS-assoc_C"/>
</dbReference>
<dbReference type="Gene3D" id="1.10.287.130">
    <property type="match status" value="1"/>
</dbReference>
<feature type="domain" description="PAS" evidence="8">
    <location>
        <begin position="175"/>
        <end position="233"/>
    </location>
</feature>
<dbReference type="InterPro" id="IPR004358">
    <property type="entry name" value="Sig_transdc_His_kin-like_C"/>
</dbReference>
<dbReference type="Pfam" id="PF08448">
    <property type="entry name" value="PAS_4"/>
    <property type="match status" value="1"/>
</dbReference>
<dbReference type="InterPro" id="IPR001789">
    <property type="entry name" value="Sig_transdc_resp-reg_receiver"/>
</dbReference>
<dbReference type="Pfam" id="PF00072">
    <property type="entry name" value="Response_reg"/>
    <property type="match status" value="1"/>
</dbReference>
<dbReference type="InterPro" id="IPR003661">
    <property type="entry name" value="HisK_dim/P_dom"/>
</dbReference>
<evidence type="ECO:0000256" key="4">
    <source>
        <dbReference type="ARBA" id="ARBA00023012"/>
    </source>
</evidence>
<dbReference type="SUPFAM" id="SSF55874">
    <property type="entry name" value="ATPase domain of HSP90 chaperone/DNA topoisomerase II/histidine kinase"/>
    <property type="match status" value="1"/>
</dbReference>
<dbReference type="CDD" id="cd16922">
    <property type="entry name" value="HATPase_EvgS-ArcB-TorS-like"/>
    <property type="match status" value="1"/>
</dbReference>
<evidence type="ECO:0000259" key="6">
    <source>
        <dbReference type="PROSITE" id="PS50109"/>
    </source>
</evidence>
<dbReference type="CDD" id="cd00082">
    <property type="entry name" value="HisKA"/>
    <property type="match status" value="1"/>
</dbReference>
<proteinExistence type="predicted"/>
<dbReference type="RefSeq" id="WP_377352087.1">
    <property type="nucleotide sequence ID" value="NZ_JBHTLQ010000002.1"/>
</dbReference>
<feature type="domain" description="PAC" evidence="9">
    <location>
        <begin position="363"/>
        <end position="415"/>
    </location>
</feature>
<keyword evidence="3 5" id="KW-0597">Phosphoprotein</keyword>
<evidence type="ECO:0000259" key="9">
    <source>
        <dbReference type="PROSITE" id="PS50113"/>
    </source>
</evidence>
<name>A0ABW3SWG1_9CAUL</name>
<organism evidence="10 11">
    <name type="scientific">Phenylobacterium conjunctum</name>
    <dbReference type="NCBI Taxonomy" id="1298959"/>
    <lineage>
        <taxon>Bacteria</taxon>
        <taxon>Pseudomonadati</taxon>
        <taxon>Pseudomonadota</taxon>
        <taxon>Alphaproteobacteria</taxon>
        <taxon>Caulobacterales</taxon>
        <taxon>Caulobacteraceae</taxon>
        <taxon>Phenylobacterium</taxon>
    </lineage>
</organism>
<keyword evidence="10" id="KW-0067">ATP-binding</keyword>
<dbReference type="PROSITE" id="PS50112">
    <property type="entry name" value="PAS"/>
    <property type="match status" value="1"/>
</dbReference>
<dbReference type="InterPro" id="IPR005467">
    <property type="entry name" value="His_kinase_dom"/>
</dbReference>
<reference evidence="11" key="1">
    <citation type="journal article" date="2019" name="Int. J. Syst. Evol. Microbiol.">
        <title>The Global Catalogue of Microorganisms (GCM) 10K type strain sequencing project: providing services to taxonomists for standard genome sequencing and annotation.</title>
        <authorList>
            <consortium name="The Broad Institute Genomics Platform"/>
            <consortium name="The Broad Institute Genome Sequencing Center for Infectious Disease"/>
            <person name="Wu L."/>
            <person name="Ma J."/>
        </authorList>
    </citation>
    <scope>NUCLEOTIDE SEQUENCE [LARGE SCALE GENOMIC DNA]</scope>
    <source>
        <strain evidence="11">CCUG 55074</strain>
    </source>
</reference>
<dbReference type="CDD" id="cd17546">
    <property type="entry name" value="REC_hyHK_CKI1_RcsC-like"/>
    <property type="match status" value="1"/>
</dbReference>
<dbReference type="InterPro" id="IPR000014">
    <property type="entry name" value="PAS"/>
</dbReference>
<dbReference type="SUPFAM" id="SSF55785">
    <property type="entry name" value="PYP-like sensor domain (PAS domain)"/>
    <property type="match status" value="2"/>
</dbReference>
<dbReference type="SMART" id="SM00086">
    <property type="entry name" value="PAC"/>
    <property type="match status" value="2"/>
</dbReference>
<accession>A0ABW3SWG1</accession>
<evidence type="ECO:0000259" key="7">
    <source>
        <dbReference type="PROSITE" id="PS50110"/>
    </source>
</evidence>
<dbReference type="CDD" id="cd00130">
    <property type="entry name" value="PAS"/>
    <property type="match status" value="2"/>
</dbReference>
<dbReference type="SMART" id="SM00091">
    <property type="entry name" value="PAS"/>
    <property type="match status" value="1"/>
</dbReference>
<protein>
    <recommendedName>
        <fullName evidence="2">histidine kinase</fullName>
        <ecNumber evidence="2">2.7.13.3</ecNumber>
    </recommendedName>
</protein>
<dbReference type="SMART" id="SM00448">
    <property type="entry name" value="REC"/>
    <property type="match status" value="1"/>
</dbReference>
<dbReference type="InterPro" id="IPR001610">
    <property type="entry name" value="PAC"/>
</dbReference>
<dbReference type="PROSITE" id="PS50113">
    <property type="entry name" value="PAC"/>
    <property type="match status" value="2"/>
</dbReference>
<evidence type="ECO:0000313" key="10">
    <source>
        <dbReference type="EMBL" id="MFD1189202.1"/>
    </source>
</evidence>
<dbReference type="PANTHER" id="PTHR45339:SF1">
    <property type="entry name" value="HYBRID SIGNAL TRANSDUCTION HISTIDINE KINASE J"/>
    <property type="match status" value="1"/>
</dbReference>
<dbReference type="PRINTS" id="PR00344">
    <property type="entry name" value="BCTRLSENSOR"/>
</dbReference>
<dbReference type="Pfam" id="PF02518">
    <property type="entry name" value="HATPase_c"/>
    <property type="match status" value="1"/>
</dbReference>
<comment type="caution">
    <text evidence="10">The sequence shown here is derived from an EMBL/GenBank/DDBJ whole genome shotgun (WGS) entry which is preliminary data.</text>
</comment>
<dbReference type="SUPFAM" id="SSF52172">
    <property type="entry name" value="CheY-like"/>
    <property type="match status" value="1"/>
</dbReference>
<dbReference type="Gene3D" id="3.30.450.40">
    <property type="match status" value="1"/>
</dbReference>
<evidence type="ECO:0000313" key="11">
    <source>
        <dbReference type="Proteomes" id="UP001597216"/>
    </source>
</evidence>
<dbReference type="InterPro" id="IPR035965">
    <property type="entry name" value="PAS-like_dom_sf"/>
</dbReference>
<evidence type="ECO:0000256" key="1">
    <source>
        <dbReference type="ARBA" id="ARBA00000085"/>
    </source>
</evidence>
<keyword evidence="10" id="KW-0547">Nucleotide-binding</keyword>
<dbReference type="InterPro" id="IPR011006">
    <property type="entry name" value="CheY-like_superfamily"/>
</dbReference>
<dbReference type="InterPro" id="IPR036890">
    <property type="entry name" value="HATPase_C_sf"/>
</dbReference>
<dbReference type="Pfam" id="PF08447">
    <property type="entry name" value="PAS_3"/>
    <property type="match status" value="1"/>
</dbReference>
<gene>
    <name evidence="10" type="ORF">ACFQ27_01305</name>
</gene>
<evidence type="ECO:0000256" key="3">
    <source>
        <dbReference type="ARBA" id="ARBA00022553"/>
    </source>
</evidence>
<sequence length="795" mass="86095">MRSAGTVSRLPYGMTGDEPAFERAAALASALFGKVYVSIVIVSDGAVWRNIDPDGQLILGTPFADPVTESGVAQWWADTTQAPELAASVLVTGPPFIRFAAAAPVRLPGGDLQGAIAVAGLEPRPYDADLLANLERLAAMIADECDRARTRERLSAREAEAERSAWRERVFAAVAPASIVMTDLELRVIKASQRFLNAAGYTENQVLGRTLPEVIPEYDRRFGTFIQRCLEGETVAAERVAVRLPGRGVLWLRVEMSPWRDSEGRIAGVISATTDISDLVEALERTERSEQRLSLAAQIADLHVWELDYARGELIQSGAPTAVFDQEWTYEQLALDSNRTIHPDDRALIGDEWVQAVNEDRPFFPEYRVVRLDNREVWAKSAVKLVRGETGEPLRLVGALLNITDRKQTEVALRQAKEAAEAANKAKSAFLATMSHEIRTPLNGVLGMAQVMAADALSDTQRERLEVVRRSGESLLAILNDVLDLSKIEAGKLELEAAEFDIAEVVVGVFATFEPLARGKGLDLSVEIAEPARGVYLADSVRVRQVLLNLVSNALKFTDDGAVRIRVAREAGLLSLEVADTGIGLTPEQAARLFDKFEQADVSTTRRYGGTGLGLSICRELVELMGGSIAVRSAPGEGACFTVRLPLPWIGPAADAPATPTETAQASAPPPVRVLAAEDNPVNRMVLTAMLEQAGLEPEVVGDGAEAVARWRAEPWDLILMDVQMPGMDGPEATRIIRAEEAATGRPRTPIIALTANAMSHQVADYLAGGMDDFVAKPLEIALLFAAMERVLEPA</sequence>
<dbReference type="InterPro" id="IPR036097">
    <property type="entry name" value="HisK_dim/P_sf"/>
</dbReference>
<evidence type="ECO:0000256" key="2">
    <source>
        <dbReference type="ARBA" id="ARBA00012438"/>
    </source>
</evidence>
<dbReference type="EMBL" id="JBHTLQ010000002">
    <property type="protein sequence ID" value="MFD1189202.1"/>
    <property type="molecule type" value="Genomic_DNA"/>
</dbReference>
<comment type="catalytic activity">
    <reaction evidence="1">
        <text>ATP + protein L-histidine = ADP + protein N-phospho-L-histidine.</text>
        <dbReference type="EC" id="2.7.13.3"/>
    </reaction>
</comment>
<dbReference type="InterPro" id="IPR013656">
    <property type="entry name" value="PAS_4"/>
</dbReference>
<feature type="modified residue" description="4-aspartylphosphate" evidence="5">
    <location>
        <position position="722"/>
    </location>
</feature>
<dbReference type="SUPFAM" id="SSF55781">
    <property type="entry name" value="GAF domain-like"/>
    <property type="match status" value="1"/>
</dbReference>
<dbReference type="EC" id="2.7.13.3" evidence="2"/>
<feature type="domain" description="Response regulatory" evidence="7">
    <location>
        <begin position="673"/>
        <end position="792"/>
    </location>
</feature>
<dbReference type="InterPro" id="IPR003594">
    <property type="entry name" value="HATPase_dom"/>
</dbReference>
<dbReference type="Gene3D" id="3.30.450.20">
    <property type="entry name" value="PAS domain"/>
    <property type="match status" value="2"/>
</dbReference>
<dbReference type="PANTHER" id="PTHR45339">
    <property type="entry name" value="HYBRID SIGNAL TRANSDUCTION HISTIDINE KINASE J"/>
    <property type="match status" value="1"/>
</dbReference>
<dbReference type="NCBIfam" id="TIGR00229">
    <property type="entry name" value="sensory_box"/>
    <property type="match status" value="1"/>
</dbReference>
<dbReference type="Pfam" id="PF00512">
    <property type="entry name" value="HisKA"/>
    <property type="match status" value="1"/>
</dbReference>
<dbReference type="InterPro" id="IPR013655">
    <property type="entry name" value="PAS_fold_3"/>
</dbReference>
<dbReference type="Gene3D" id="3.40.50.2300">
    <property type="match status" value="1"/>
</dbReference>
<dbReference type="GO" id="GO:0005524">
    <property type="term" value="F:ATP binding"/>
    <property type="evidence" value="ECO:0007669"/>
    <property type="project" value="UniProtKB-KW"/>
</dbReference>
<dbReference type="SMART" id="SM00387">
    <property type="entry name" value="HATPase_c"/>
    <property type="match status" value="1"/>
</dbReference>
<evidence type="ECO:0000256" key="5">
    <source>
        <dbReference type="PROSITE-ProRule" id="PRU00169"/>
    </source>
</evidence>
<dbReference type="InterPro" id="IPR029016">
    <property type="entry name" value="GAF-like_dom_sf"/>
</dbReference>
<keyword evidence="11" id="KW-1185">Reference proteome</keyword>
<evidence type="ECO:0000259" key="8">
    <source>
        <dbReference type="PROSITE" id="PS50112"/>
    </source>
</evidence>